<sequence length="320" mass="35385">MHPSSANLCGTPSTADQHLLSRSDVGEGHVDAPSTRRWQLLDYNLSRWRDRQDVLVTKAIRDADGWTDHRLVISQMRLRLQPRRMPQGTAPLLSSDGTTLLTEKSQILKRSAEHFRSVLNGSPAIFDAAIDRLPQVDTNNDLDLPTSLQNTIRAVQMISSEKAPGSYAIPPDVYKHDGPRLMAELTTLFQEMWRQGQVPQDFKDVWWHAQGRLRPCQPPASSLASGLLDSIMTPSSGAVAAAQGYYHLKLINVQVTVPAQPFCGAYGQHRILSICSSSSVTVIVSPPSETQTLFDGGIDSWRTANVACEFDDFVGRIINE</sequence>
<evidence type="ECO:0000313" key="2">
    <source>
        <dbReference type="Proteomes" id="UP000275846"/>
    </source>
</evidence>
<evidence type="ECO:0000313" key="1">
    <source>
        <dbReference type="EMBL" id="VDM02736.1"/>
    </source>
</evidence>
<accession>A0A183TIQ2</accession>
<dbReference type="EMBL" id="UYSU01040982">
    <property type="protein sequence ID" value="VDM02736.1"/>
    <property type="molecule type" value="Genomic_DNA"/>
</dbReference>
<dbReference type="OrthoDB" id="6320798at2759"/>
<keyword evidence="2" id="KW-1185">Reference proteome</keyword>
<organism evidence="3">
    <name type="scientific">Schistocephalus solidus</name>
    <name type="common">Tapeworm</name>
    <dbReference type="NCBI Taxonomy" id="70667"/>
    <lineage>
        <taxon>Eukaryota</taxon>
        <taxon>Metazoa</taxon>
        <taxon>Spiralia</taxon>
        <taxon>Lophotrochozoa</taxon>
        <taxon>Platyhelminthes</taxon>
        <taxon>Cestoda</taxon>
        <taxon>Eucestoda</taxon>
        <taxon>Diphyllobothriidea</taxon>
        <taxon>Diphyllobothriidae</taxon>
        <taxon>Schistocephalus</taxon>
    </lineage>
</organism>
<name>A0A183TIQ2_SCHSO</name>
<evidence type="ECO:0000313" key="3">
    <source>
        <dbReference type="WBParaSite" id="SSLN_0001697101-mRNA-1"/>
    </source>
</evidence>
<dbReference type="AlphaFoldDB" id="A0A183TIQ2"/>
<proteinExistence type="predicted"/>
<dbReference type="Proteomes" id="UP000275846">
    <property type="component" value="Unassembled WGS sequence"/>
</dbReference>
<dbReference type="WBParaSite" id="SSLN_0001697101-mRNA-1">
    <property type="protein sequence ID" value="SSLN_0001697101-mRNA-1"/>
    <property type="gene ID" value="SSLN_0001697101"/>
</dbReference>
<protein>
    <submittedName>
        <fullName evidence="1 3">Uncharacterized protein</fullName>
    </submittedName>
</protein>
<reference evidence="3" key="1">
    <citation type="submission" date="2016-06" db="UniProtKB">
        <authorList>
            <consortium name="WormBaseParasite"/>
        </authorList>
    </citation>
    <scope>IDENTIFICATION</scope>
</reference>
<gene>
    <name evidence="1" type="ORF">SSLN_LOCUS16350</name>
</gene>
<reference evidence="1 2" key="2">
    <citation type="submission" date="2018-11" db="EMBL/GenBank/DDBJ databases">
        <authorList>
            <consortium name="Pathogen Informatics"/>
        </authorList>
    </citation>
    <scope>NUCLEOTIDE SEQUENCE [LARGE SCALE GENOMIC DNA]</scope>
    <source>
        <strain evidence="1 2">NST_G2</strain>
    </source>
</reference>